<sequence length="188" mass="20897">MRIRCELVIFGGSAGSLQVLINILPQIKLPIPFAIVIVVHRKNSYDTVLEDLIALKTLIPMEYVEDKSKLQPGVLYIAPSDYHMLFEDKNNIALDGSEKVNYSRPSIDVSFESAAFVFREQLVGILLSGANADGTFGLQMIQEKGGITIVQKPETAEVSYMPQFAVLNANPDFIFNEEEIVTFLNSNI</sequence>
<dbReference type="Gene3D" id="3.40.50.180">
    <property type="entry name" value="Methylesterase CheB, C-terminal domain"/>
    <property type="match status" value="1"/>
</dbReference>
<dbReference type="GO" id="GO:0008984">
    <property type="term" value="F:protein-glutamate methylesterase activity"/>
    <property type="evidence" value="ECO:0007669"/>
    <property type="project" value="UniProtKB-EC"/>
</dbReference>
<dbReference type="AlphaFoldDB" id="A0A4Y4ATI3"/>
<dbReference type="GO" id="GO:0000156">
    <property type="term" value="F:phosphorelay response regulator activity"/>
    <property type="evidence" value="ECO:0007669"/>
    <property type="project" value="InterPro"/>
</dbReference>
<accession>A0A4Y4ATI3</accession>
<evidence type="ECO:0000256" key="3">
    <source>
        <dbReference type="ARBA" id="ARBA00048267"/>
    </source>
</evidence>
<feature type="domain" description="CheB-type methylesterase" evidence="5">
    <location>
        <begin position="6"/>
        <end position="188"/>
    </location>
</feature>
<dbReference type="PROSITE" id="PS50122">
    <property type="entry name" value="CHEB"/>
    <property type="match status" value="1"/>
</dbReference>
<dbReference type="GO" id="GO:0006935">
    <property type="term" value="P:chemotaxis"/>
    <property type="evidence" value="ECO:0007669"/>
    <property type="project" value="UniProtKB-UniRule"/>
</dbReference>
<reference evidence="6 7" key="1">
    <citation type="submission" date="2019-06" db="EMBL/GenBank/DDBJ databases">
        <title>Whole genome shotgun sequence of Flavobacterium flevense NBRC 14960.</title>
        <authorList>
            <person name="Hosoyama A."/>
            <person name="Uohara A."/>
            <person name="Ohji S."/>
            <person name="Ichikawa N."/>
        </authorList>
    </citation>
    <scope>NUCLEOTIDE SEQUENCE [LARGE SCALE GENOMIC DNA]</scope>
    <source>
        <strain evidence="6 7">NBRC 14960</strain>
    </source>
</reference>
<dbReference type="CDD" id="cd16433">
    <property type="entry name" value="CheB"/>
    <property type="match status" value="1"/>
</dbReference>
<evidence type="ECO:0000313" key="6">
    <source>
        <dbReference type="EMBL" id="GEC70649.1"/>
    </source>
</evidence>
<dbReference type="EC" id="3.1.1.61" evidence="2"/>
<dbReference type="PANTHER" id="PTHR42872">
    <property type="entry name" value="PROTEIN-GLUTAMATE METHYLESTERASE/PROTEIN-GLUTAMINE GLUTAMINASE"/>
    <property type="match status" value="1"/>
</dbReference>
<dbReference type="SUPFAM" id="SSF52738">
    <property type="entry name" value="Methylesterase CheB, C-terminal domain"/>
    <property type="match status" value="1"/>
</dbReference>
<keyword evidence="7" id="KW-1185">Reference proteome</keyword>
<dbReference type="EMBL" id="BJNP01000001">
    <property type="protein sequence ID" value="GEC70649.1"/>
    <property type="molecule type" value="Genomic_DNA"/>
</dbReference>
<keyword evidence="1 4" id="KW-0378">Hydrolase</keyword>
<comment type="catalytic activity">
    <reaction evidence="3">
        <text>[protein]-L-glutamate 5-O-methyl ester + H2O = L-glutamyl-[protein] + methanol + H(+)</text>
        <dbReference type="Rhea" id="RHEA:23236"/>
        <dbReference type="Rhea" id="RHEA-COMP:10208"/>
        <dbReference type="Rhea" id="RHEA-COMP:10311"/>
        <dbReference type="ChEBI" id="CHEBI:15377"/>
        <dbReference type="ChEBI" id="CHEBI:15378"/>
        <dbReference type="ChEBI" id="CHEBI:17790"/>
        <dbReference type="ChEBI" id="CHEBI:29973"/>
        <dbReference type="ChEBI" id="CHEBI:82795"/>
        <dbReference type="EC" id="3.1.1.61"/>
    </reaction>
</comment>
<dbReference type="InterPro" id="IPR000673">
    <property type="entry name" value="Sig_transdc_resp-reg_Me-estase"/>
</dbReference>
<feature type="active site" evidence="4">
    <location>
        <position position="40"/>
    </location>
</feature>
<comment type="caution">
    <text evidence="6">The sequence shown here is derived from an EMBL/GenBank/DDBJ whole genome shotgun (WGS) entry which is preliminary data.</text>
</comment>
<evidence type="ECO:0000313" key="7">
    <source>
        <dbReference type="Proteomes" id="UP000316775"/>
    </source>
</evidence>
<dbReference type="STRING" id="983.SAMN05443543_103293"/>
<keyword evidence="4" id="KW-0145">Chemotaxis</keyword>
<evidence type="ECO:0000256" key="1">
    <source>
        <dbReference type="ARBA" id="ARBA00022801"/>
    </source>
</evidence>
<evidence type="ECO:0000259" key="5">
    <source>
        <dbReference type="PROSITE" id="PS50122"/>
    </source>
</evidence>
<evidence type="ECO:0000256" key="4">
    <source>
        <dbReference type="PROSITE-ProRule" id="PRU00050"/>
    </source>
</evidence>
<feature type="active site" evidence="4">
    <location>
        <position position="13"/>
    </location>
</feature>
<dbReference type="InterPro" id="IPR035909">
    <property type="entry name" value="CheB_C"/>
</dbReference>
<gene>
    <name evidence="6" type="primary">cheB2_1</name>
    <name evidence="6" type="ORF">FFL01_01880</name>
</gene>
<organism evidence="6 7">
    <name type="scientific">Flavobacterium flevense</name>
    <dbReference type="NCBI Taxonomy" id="983"/>
    <lineage>
        <taxon>Bacteria</taxon>
        <taxon>Pseudomonadati</taxon>
        <taxon>Bacteroidota</taxon>
        <taxon>Flavobacteriia</taxon>
        <taxon>Flavobacteriales</taxon>
        <taxon>Flavobacteriaceae</taxon>
        <taxon>Flavobacterium</taxon>
    </lineage>
</organism>
<dbReference type="Pfam" id="PF01339">
    <property type="entry name" value="CheB_methylest"/>
    <property type="match status" value="1"/>
</dbReference>
<dbReference type="RefSeq" id="WP_234982554.1">
    <property type="nucleotide sequence ID" value="NZ_BJNP01000001.1"/>
</dbReference>
<dbReference type="PANTHER" id="PTHR42872:SF3">
    <property type="entry name" value="PROTEIN-GLUTAMATE METHYLESTERASE_PROTEIN-GLUTAMINE GLUTAMINASE 1"/>
    <property type="match status" value="1"/>
</dbReference>
<evidence type="ECO:0000256" key="2">
    <source>
        <dbReference type="ARBA" id="ARBA00039140"/>
    </source>
</evidence>
<name>A0A4Y4ATI3_9FLAO</name>
<proteinExistence type="predicted"/>
<dbReference type="Proteomes" id="UP000316775">
    <property type="component" value="Unassembled WGS sequence"/>
</dbReference>
<feature type="active site" evidence="4">
    <location>
        <position position="133"/>
    </location>
</feature>
<dbReference type="GO" id="GO:0005737">
    <property type="term" value="C:cytoplasm"/>
    <property type="evidence" value="ECO:0007669"/>
    <property type="project" value="InterPro"/>
</dbReference>
<protein>
    <recommendedName>
        <fullName evidence="2">protein-glutamate methylesterase</fullName>
        <ecNumber evidence="2">3.1.1.61</ecNumber>
    </recommendedName>
</protein>